<keyword evidence="3" id="KW-1185">Reference proteome</keyword>
<dbReference type="AlphaFoldDB" id="A0ABD0KB83"/>
<evidence type="ECO:0000313" key="2">
    <source>
        <dbReference type="EMBL" id="KAK7484363.1"/>
    </source>
</evidence>
<accession>A0ABD0KB83</accession>
<dbReference type="Proteomes" id="UP001519460">
    <property type="component" value="Unassembled WGS sequence"/>
</dbReference>
<feature type="non-terminal residue" evidence="2">
    <location>
        <position position="400"/>
    </location>
</feature>
<name>A0ABD0KB83_9CAEN</name>
<organism evidence="2 3">
    <name type="scientific">Batillaria attramentaria</name>
    <dbReference type="NCBI Taxonomy" id="370345"/>
    <lineage>
        <taxon>Eukaryota</taxon>
        <taxon>Metazoa</taxon>
        <taxon>Spiralia</taxon>
        <taxon>Lophotrochozoa</taxon>
        <taxon>Mollusca</taxon>
        <taxon>Gastropoda</taxon>
        <taxon>Caenogastropoda</taxon>
        <taxon>Sorbeoconcha</taxon>
        <taxon>Cerithioidea</taxon>
        <taxon>Batillariidae</taxon>
        <taxon>Batillaria</taxon>
    </lineage>
</organism>
<feature type="region of interest" description="Disordered" evidence="1">
    <location>
        <begin position="219"/>
        <end position="239"/>
    </location>
</feature>
<gene>
    <name evidence="2" type="ORF">BaRGS_00024368</name>
</gene>
<reference evidence="2 3" key="1">
    <citation type="journal article" date="2023" name="Sci. Data">
        <title>Genome assembly of the Korean intertidal mud-creeper Batillaria attramentaria.</title>
        <authorList>
            <person name="Patra A.K."/>
            <person name="Ho P.T."/>
            <person name="Jun S."/>
            <person name="Lee S.J."/>
            <person name="Kim Y."/>
            <person name="Won Y.J."/>
        </authorList>
    </citation>
    <scope>NUCLEOTIDE SEQUENCE [LARGE SCALE GENOMIC DNA]</scope>
    <source>
        <strain evidence="2">Wonlab-2016</strain>
    </source>
</reference>
<sequence>LHEQTYFVPYFFVRRVPYKTGNIEGLPHQVQVLEEAAPRDETGSPSEKRKRKGGKGQQGGAEQPIQQGSTAGRVFTEFTPAEGKSIVYKQGEFDILMIHRHHGILVGEVKSIGFDPKNMNTPTEEVEAILRRLGKAVESAEQSEESSGKLGPDAASLHHNMTSQRTPLRGMSEWWENIIRDDPAMTSDIYERLVARFCGPATTVDIPVVATQRLAVPLKSRGQAAAEDREEDRAADSTATTGYQQAFVLVMCEPNQLRRINSPSVPGRSPGTGKTVVLVLVGGRWFIAGHDVHLLASWEKAHAAVFLIKEQLKRLLRESGHVTDDSPKIHTHFFDFADPDKGMDNVRGMENCLLYNNNTAFQEFCEQLNAAVPDLHLWAAAVQHGHKPDCLQEERLTVPL</sequence>
<evidence type="ECO:0000256" key="1">
    <source>
        <dbReference type="SAM" id="MobiDB-lite"/>
    </source>
</evidence>
<comment type="caution">
    <text evidence="2">The sequence shown here is derived from an EMBL/GenBank/DDBJ whole genome shotgun (WGS) entry which is preliminary data.</text>
</comment>
<protein>
    <submittedName>
        <fullName evidence="2">Uncharacterized protein</fullName>
    </submittedName>
</protein>
<dbReference type="EMBL" id="JACVVK020000211">
    <property type="protein sequence ID" value="KAK7484363.1"/>
    <property type="molecule type" value="Genomic_DNA"/>
</dbReference>
<evidence type="ECO:0000313" key="3">
    <source>
        <dbReference type="Proteomes" id="UP001519460"/>
    </source>
</evidence>
<proteinExistence type="predicted"/>
<feature type="non-terminal residue" evidence="2">
    <location>
        <position position="1"/>
    </location>
</feature>
<feature type="region of interest" description="Disordered" evidence="1">
    <location>
        <begin position="34"/>
        <end position="72"/>
    </location>
</feature>